<feature type="domain" description="SIS" evidence="5">
    <location>
        <begin position="37"/>
        <end position="182"/>
    </location>
</feature>
<dbReference type="InterPro" id="IPR035466">
    <property type="entry name" value="GlmS/AgaS_SIS"/>
</dbReference>
<comment type="caution">
    <text evidence="6">The sequence shown here is derived from an EMBL/GenBank/DDBJ whole genome shotgun (WGS) entry which is preliminary data.</text>
</comment>
<dbReference type="Pfam" id="PF01380">
    <property type="entry name" value="SIS"/>
    <property type="match status" value="1"/>
</dbReference>
<dbReference type="RefSeq" id="WP_343983868.1">
    <property type="nucleotide sequence ID" value="NZ_BAAAGK010000326.1"/>
</dbReference>
<evidence type="ECO:0000313" key="6">
    <source>
        <dbReference type="EMBL" id="MFC7605537.1"/>
    </source>
</evidence>
<dbReference type="CDD" id="cd05008">
    <property type="entry name" value="SIS_GlmS_GlmD_1"/>
    <property type="match status" value="1"/>
</dbReference>
<dbReference type="GO" id="GO:0016787">
    <property type="term" value="F:hydrolase activity"/>
    <property type="evidence" value="ECO:0007669"/>
    <property type="project" value="UniProtKB-KW"/>
</dbReference>
<dbReference type="Proteomes" id="UP001596514">
    <property type="component" value="Unassembled WGS sequence"/>
</dbReference>
<protein>
    <recommendedName>
        <fullName evidence="3">Glutamine--fructose-6-phosphate aminotransferase [isomerizing]</fullName>
        <ecNumber evidence="2">2.6.1.16</ecNumber>
    </recommendedName>
</protein>
<reference evidence="7" key="1">
    <citation type="journal article" date="2019" name="Int. J. Syst. Evol. Microbiol.">
        <title>The Global Catalogue of Microorganisms (GCM) 10K type strain sequencing project: providing services to taxonomists for standard genome sequencing and annotation.</title>
        <authorList>
            <consortium name="The Broad Institute Genomics Platform"/>
            <consortium name="The Broad Institute Genome Sequencing Center for Infectious Disease"/>
            <person name="Wu L."/>
            <person name="Ma J."/>
        </authorList>
    </citation>
    <scope>NUCLEOTIDE SEQUENCE [LARGE SCALE GENOMIC DNA]</scope>
    <source>
        <strain evidence="7">JCM 10083</strain>
    </source>
</reference>
<dbReference type="Gene3D" id="3.40.50.10490">
    <property type="entry name" value="Glucose-6-phosphate isomerase like protein, domain 1"/>
    <property type="match status" value="2"/>
</dbReference>
<evidence type="ECO:0000313" key="7">
    <source>
        <dbReference type="Proteomes" id="UP001596514"/>
    </source>
</evidence>
<keyword evidence="4" id="KW-0677">Repeat</keyword>
<evidence type="ECO:0000256" key="1">
    <source>
        <dbReference type="ARBA" id="ARBA00001031"/>
    </source>
</evidence>
<dbReference type="InterPro" id="IPR046348">
    <property type="entry name" value="SIS_dom_sf"/>
</dbReference>
<keyword evidence="7" id="KW-1185">Reference proteome</keyword>
<name>A0ABW2TBT8_9ACTN</name>
<keyword evidence="6" id="KW-0378">Hydrolase</keyword>
<comment type="catalytic activity">
    <reaction evidence="1">
        <text>D-fructose 6-phosphate + L-glutamine = D-glucosamine 6-phosphate + L-glutamate</text>
        <dbReference type="Rhea" id="RHEA:13237"/>
        <dbReference type="ChEBI" id="CHEBI:29985"/>
        <dbReference type="ChEBI" id="CHEBI:58359"/>
        <dbReference type="ChEBI" id="CHEBI:58725"/>
        <dbReference type="ChEBI" id="CHEBI:61527"/>
        <dbReference type="EC" id="2.6.1.16"/>
    </reaction>
</comment>
<dbReference type="SUPFAM" id="SSF53697">
    <property type="entry name" value="SIS domain"/>
    <property type="match status" value="1"/>
</dbReference>
<dbReference type="EC" id="2.6.1.16" evidence="2"/>
<dbReference type="InterPro" id="IPR001347">
    <property type="entry name" value="SIS_dom"/>
</dbReference>
<sequence>MTPSYTLAEMLRQADALAEDLRTLHGQTLEQVRGVPVGQDRSVISRVYLVGSGDSYHAALAAQMAFHRLAGVSCEPLSALRMLEYGAAWEQDDALLSGALVIGISASGGNRRLIEALERAGEHGARTLAITATAHSPLTQVADHTLTLPLAGLRPCPGIRTYQASLLGLLLTAIELGRQRGHRSAYADVLNREVLAAADAVEATTMALRSRCERLADRIAGAPVTMVLGSGPGYGTALFAAAKLIEAAGVFAAGQDLEEWEHVEVLARPRDMPTMVIATPGRSRSRALQVATRARGYGRTVIAVADDDDHDLAETAHVVLPLHGTVREEFSALLSHLFAGPLACFVAGRLNRLPFTTNRP</sequence>
<evidence type="ECO:0000256" key="2">
    <source>
        <dbReference type="ARBA" id="ARBA00012916"/>
    </source>
</evidence>
<dbReference type="PROSITE" id="PS51464">
    <property type="entry name" value="SIS"/>
    <property type="match status" value="2"/>
</dbReference>
<organism evidence="6 7">
    <name type="scientific">Streptosporangium amethystogenes subsp. fukuiense</name>
    <dbReference type="NCBI Taxonomy" id="698418"/>
    <lineage>
        <taxon>Bacteria</taxon>
        <taxon>Bacillati</taxon>
        <taxon>Actinomycetota</taxon>
        <taxon>Actinomycetes</taxon>
        <taxon>Streptosporangiales</taxon>
        <taxon>Streptosporangiaceae</taxon>
        <taxon>Streptosporangium</taxon>
    </lineage>
</organism>
<gene>
    <name evidence="6" type="ORF">ACFQVD_36095</name>
</gene>
<evidence type="ECO:0000256" key="3">
    <source>
        <dbReference type="ARBA" id="ARBA00016090"/>
    </source>
</evidence>
<proteinExistence type="predicted"/>
<dbReference type="PANTHER" id="PTHR10937:SF0">
    <property type="entry name" value="GLUTAMINE--FRUCTOSE-6-PHOSPHATE TRANSAMINASE (ISOMERIZING)"/>
    <property type="match status" value="1"/>
</dbReference>
<dbReference type="PANTHER" id="PTHR10937">
    <property type="entry name" value="GLUCOSAMINE--FRUCTOSE-6-PHOSPHATE AMINOTRANSFERASE, ISOMERIZING"/>
    <property type="match status" value="1"/>
</dbReference>
<dbReference type="EMBL" id="JBHTEE010000001">
    <property type="protein sequence ID" value="MFC7605537.1"/>
    <property type="molecule type" value="Genomic_DNA"/>
</dbReference>
<accession>A0ABW2TBT8</accession>
<feature type="domain" description="SIS" evidence="5">
    <location>
        <begin position="215"/>
        <end position="354"/>
    </location>
</feature>
<evidence type="ECO:0000259" key="5">
    <source>
        <dbReference type="PROSITE" id="PS51464"/>
    </source>
</evidence>
<evidence type="ECO:0000256" key="4">
    <source>
        <dbReference type="ARBA" id="ARBA00022737"/>
    </source>
</evidence>